<comment type="caution">
    <text evidence="8">The sequence shown here is derived from an EMBL/GenBank/DDBJ whole genome shotgun (WGS) entry which is preliminary data.</text>
</comment>
<keyword evidence="5 6" id="KW-0472">Membrane</keyword>
<dbReference type="PANTHER" id="PTHR31566">
    <property type="entry name" value="CYTOCHROME C BIOGENESIS PROTEIN CCS1, CHLOROPLASTIC"/>
    <property type="match status" value="1"/>
</dbReference>
<evidence type="ECO:0000313" key="9">
    <source>
        <dbReference type="Proteomes" id="UP001424741"/>
    </source>
</evidence>
<dbReference type="PANTHER" id="PTHR31566:SF5">
    <property type="entry name" value="RESB-LIKE DOMAIN-CONTAINING PROTEIN"/>
    <property type="match status" value="1"/>
</dbReference>
<evidence type="ECO:0000256" key="3">
    <source>
        <dbReference type="ARBA" id="ARBA00022748"/>
    </source>
</evidence>
<evidence type="ECO:0000256" key="4">
    <source>
        <dbReference type="ARBA" id="ARBA00022989"/>
    </source>
</evidence>
<proteinExistence type="predicted"/>
<keyword evidence="9" id="KW-1185">Reference proteome</keyword>
<evidence type="ECO:0000259" key="7">
    <source>
        <dbReference type="Pfam" id="PF05140"/>
    </source>
</evidence>
<feature type="transmembrane region" description="Helical" evidence="6">
    <location>
        <begin position="28"/>
        <end position="48"/>
    </location>
</feature>
<sequence>MSETSNNNGKKPTSLGGKIMRVLSGYEIAIISMLLLLLLTLFCTLEQVESGLYWTLKKYFSPEAVVVQPFFGGKDFPLFLPGGYWVCVVFTINLVLGGLIRARKGLKHIPVFVSHMCMVFIMVAGAVGYHQSKEAVIQVEVGKEGDFAQNLYVESIEVFEVVEGSKTKPTVINSDLLSALREDPEASRKFLLPDEFPFDLEVSGYYTSAQLSNDLSKAGMMPVVDGVFLQQTKSNPLEELNIGGCYLKVTDKSSGESRLLILNEMAKSYVTLTFGEKIYGFQMVREIWDLPFTLHLNDSIGEFFPNTTRPKRYESDIKIIDEEGNGQDFHIEMNEPLRHKDLTIYQTNWDDSTGTVVSGFTVKKNPSDQWPKIAIYISAVALAVHFLVKLTAFITNSLGGKRREH</sequence>
<evidence type="ECO:0000256" key="2">
    <source>
        <dbReference type="ARBA" id="ARBA00022692"/>
    </source>
</evidence>
<organism evidence="8 9">
    <name type="scientific">Rubritalea halochordaticola</name>
    <dbReference type="NCBI Taxonomy" id="714537"/>
    <lineage>
        <taxon>Bacteria</taxon>
        <taxon>Pseudomonadati</taxon>
        <taxon>Verrucomicrobiota</taxon>
        <taxon>Verrucomicrobiia</taxon>
        <taxon>Verrucomicrobiales</taxon>
        <taxon>Rubritaleaceae</taxon>
        <taxon>Rubritalea</taxon>
    </lineage>
</organism>
<evidence type="ECO:0000256" key="6">
    <source>
        <dbReference type="SAM" id="Phobius"/>
    </source>
</evidence>
<keyword evidence="4 6" id="KW-1133">Transmembrane helix</keyword>
<feature type="transmembrane region" description="Helical" evidence="6">
    <location>
        <begin position="373"/>
        <end position="395"/>
    </location>
</feature>
<dbReference type="RefSeq" id="WP_346187144.1">
    <property type="nucleotide sequence ID" value="NZ_BAABRL010000001.1"/>
</dbReference>
<dbReference type="Pfam" id="PF05140">
    <property type="entry name" value="ResB"/>
    <property type="match status" value="1"/>
</dbReference>
<keyword evidence="3" id="KW-0201">Cytochrome c-type biogenesis</keyword>
<feature type="transmembrane region" description="Helical" evidence="6">
    <location>
        <begin position="82"/>
        <end position="102"/>
    </location>
</feature>
<gene>
    <name evidence="8" type="ORF">Rhal01_00272</name>
</gene>
<dbReference type="InterPro" id="IPR007816">
    <property type="entry name" value="ResB-like_domain"/>
</dbReference>
<protein>
    <recommendedName>
        <fullName evidence="7">ResB-like domain-containing protein</fullName>
    </recommendedName>
</protein>
<keyword evidence="2 6" id="KW-0812">Transmembrane</keyword>
<dbReference type="Proteomes" id="UP001424741">
    <property type="component" value="Unassembled WGS sequence"/>
</dbReference>
<comment type="subcellular location">
    <subcellularLocation>
        <location evidence="1">Membrane</location>
        <topology evidence="1">Multi-pass membrane protein</topology>
    </subcellularLocation>
</comment>
<evidence type="ECO:0000313" key="8">
    <source>
        <dbReference type="EMBL" id="GAA5494115.1"/>
    </source>
</evidence>
<accession>A0ABP9UUN3</accession>
<name>A0ABP9UUN3_9BACT</name>
<feature type="domain" description="ResB-like" evidence="7">
    <location>
        <begin position="99"/>
        <end position="364"/>
    </location>
</feature>
<dbReference type="EMBL" id="BAABRL010000001">
    <property type="protein sequence ID" value="GAA5494115.1"/>
    <property type="molecule type" value="Genomic_DNA"/>
</dbReference>
<evidence type="ECO:0000256" key="5">
    <source>
        <dbReference type="ARBA" id="ARBA00023136"/>
    </source>
</evidence>
<evidence type="ECO:0000256" key="1">
    <source>
        <dbReference type="ARBA" id="ARBA00004141"/>
    </source>
</evidence>
<dbReference type="InterPro" id="IPR023494">
    <property type="entry name" value="Cyt_c_bgen_Ccs1/CcsB/ResB"/>
</dbReference>
<reference evidence="8 9" key="1">
    <citation type="submission" date="2024-02" db="EMBL/GenBank/DDBJ databases">
        <title>Rubritalea halochordaticola NBRC 107102.</title>
        <authorList>
            <person name="Ichikawa N."/>
            <person name="Katano-Makiyama Y."/>
            <person name="Hidaka K."/>
        </authorList>
    </citation>
    <scope>NUCLEOTIDE SEQUENCE [LARGE SCALE GENOMIC DNA]</scope>
    <source>
        <strain evidence="8 9">NBRC 107102</strain>
    </source>
</reference>